<feature type="domain" description="Isochorismatase-like" evidence="3">
    <location>
        <begin position="78"/>
        <end position="165"/>
    </location>
</feature>
<evidence type="ECO:0000256" key="1">
    <source>
        <dbReference type="ARBA" id="ARBA00006336"/>
    </source>
</evidence>
<dbReference type="OrthoDB" id="245563at2759"/>
<evidence type="ECO:0000256" key="2">
    <source>
        <dbReference type="ARBA" id="ARBA00022801"/>
    </source>
</evidence>
<dbReference type="GO" id="GO:0016787">
    <property type="term" value="F:hydrolase activity"/>
    <property type="evidence" value="ECO:0007669"/>
    <property type="project" value="UniProtKB-KW"/>
</dbReference>
<dbReference type="InterPro" id="IPR050272">
    <property type="entry name" value="Isochorismatase-like_hydrls"/>
</dbReference>
<dbReference type="InterPro" id="IPR000868">
    <property type="entry name" value="Isochorismatase-like_dom"/>
</dbReference>
<proteinExistence type="inferred from homology"/>
<evidence type="ECO:0000259" key="3">
    <source>
        <dbReference type="Pfam" id="PF00857"/>
    </source>
</evidence>
<name>A0A9P7YY29_9HELO</name>
<dbReference type="EMBL" id="MU254147">
    <property type="protein sequence ID" value="KAG9241851.1"/>
    <property type="molecule type" value="Genomic_DNA"/>
</dbReference>
<dbReference type="PANTHER" id="PTHR43540">
    <property type="entry name" value="PEROXYUREIDOACRYLATE/UREIDOACRYLATE AMIDOHYDROLASE-RELATED"/>
    <property type="match status" value="1"/>
</dbReference>
<accession>A0A9P7YY29</accession>
<comment type="caution">
    <text evidence="4">The sequence shown here is derived from an EMBL/GenBank/DDBJ whole genome shotgun (WGS) entry which is preliminary data.</text>
</comment>
<reference evidence="4" key="1">
    <citation type="journal article" date="2021" name="IMA Fungus">
        <title>Genomic characterization of three marine fungi, including Emericellopsis atlantica sp. nov. with signatures of a generalist lifestyle and marine biomass degradation.</title>
        <authorList>
            <person name="Hagestad O.C."/>
            <person name="Hou L."/>
            <person name="Andersen J.H."/>
            <person name="Hansen E.H."/>
            <person name="Altermark B."/>
            <person name="Li C."/>
            <person name="Kuhnert E."/>
            <person name="Cox R.J."/>
            <person name="Crous P.W."/>
            <person name="Spatafora J.W."/>
            <person name="Lail K."/>
            <person name="Amirebrahimi M."/>
            <person name="Lipzen A."/>
            <person name="Pangilinan J."/>
            <person name="Andreopoulos W."/>
            <person name="Hayes R.D."/>
            <person name="Ng V."/>
            <person name="Grigoriev I.V."/>
            <person name="Jackson S.A."/>
            <person name="Sutton T.D.S."/>
            <person name="Dobson A.D.W."/>
            <person name="Rama T."/>
        </authorList>
    </citation>
    <scope>NUCLEOTIDE SEQUENCE</scope>
    <source>
        <strain evidence="4">TRa3180A</strain>
    </source>
</reference>
<dbReference type="PANTHER" id="PTHR43540:SF15">
    <property type="entry name" value="BLR5631 PROTEIN"/>
    <property type="match status" value="1"/>
</dbReference>
<keyword evidence="2 4" id="KW-0378">Hydrolase</keyword>
<dbReference type="InterPro" id="IPR036380">
    <property type="entry name" value="Isochorismatase-like_sf"/>
</dbReference>
<gene>
    <name evidence="4" type="ORF">BJ878DRAFT_536271</name>
</gene>
<dbReference type="Pfam" id="PF00857">
    <property type="entry name" value="Isochorismatase"/>
    <property type="match status" value="1"/>
</dbReference>
<evidence type="ECO:0000313" key="5">
    <source>
        <dbReference type="Proteomes" id="UP000887226"/>
    </source>
</evidence>
<comment type="similarity">
    <text evidence="1">Belongs to the isochorismatase family.</text>
</comment>
<keyword evidence="5" id="KW-1185">Reference proteome</keyword>
<protein>
    <submittedName>
        <fullName evidence="4">Isochorismatase hydrolase-like protein</fullName>
    </submittedName>
</protein>
<organism evidence="4 5">
    <name type="scientific">Calycina marina</name>
    <dbReference type="NCBI Taxonomy" id="1763456"/>
    <lineage>
        <taxon>Eukaryota</taxon>
        <taxon>Fungi</taxon>
        <taxon>Dikarya</taxon>
        <taxon>Ascomycota</taxon>
        <taxon>Pezizomycotina</taxon>
        <taxon>Leotiomycetes</taxon>
        <taxon>Helotiales</taxon>
        <taxon>Pezizellaceae</taxon>
        <taxon>Calycina</taxon>
    </lineage>
</organism>
<dbReference type="AlphaFoldDB" id="A0A9P7YY29"/>
<dbReference type="SUPFAM" id="SSF52499">
    <property type="entry name" value="Isochorismatase-like hydrolases"/>
    <property type="match status" value="1"/>
</dbReference>
<evidence type="ECO:0000313" key="4">
    <source>
        <dbReference type="EMBL" id="KAG9241851.1"/>
    </source>
</evidence>
<dbReference type="Gene3D" id="3.40.50.850">
    <property type="entry name" value="Isochorismatase-like"/>
    <property type="match status" value="1"/>
</dbReference>
<dbReference type="Proteomes" id="UP000887226">
    <property type="component" value="Unassembled WGS sequence"/>
</dbReference>
<sequence>MAKAFRTMLRVSPSTASTSALLLLVIDAQNEYANGHLKTENVALNTQSHRFSARDIPRRQRLSSIMRIVHKTPAGAPLTPKGGEKIIEKHYPGSFTGTDFNDFAKKSGKSELVLTGSMAHVCKEYNVLLAGDAIGDRNLPGVQAEDLVRATLAELDDAFGTVIESKSVS</sequence>